<keyword evidence="3" id="KW-0175">Coiled coil</keyword>
<dbReference type="InterPro" id="IPR011622">
    <property type="entry name" value="7TMR_DISM_rcpt_extracell_dom2"/>
</dbReference>
<keyword evidence="4" id="KW-1133">Transmembrane helix</keyword>
<dbReference type="SUPFAM" id="SSF55073">
    <property type="entry name" value="Nucleotide cyclase"/>
    <property type="match status" value="1"/>
</dbReference>
<evidence type="ECO:0000259" key="6">
    <source>
        <dbReference type="PROSITE" id="PS50887"/>
    </source>
</evidence>
<dbReference type="Pfam" id="PF07695">
    <property type="entry name" value="7TMR-DISM_7TM"/>
    <property type="match status" value="1"/>
</dbReference>
<dbReference type="PANTHER" id="PTHR45138">
    <property type="entry name" value="REGULATORY COMPONENTS OF SENSORY TRANSDUCTION SYSTEM"/>
    <property type="match status" value="1"/>
</dbReference>
<feature type="domain" description="GGDEF" evidence="6">
    <location>
        <begin position="476"/>
        <end position="610"/>
    </location>
</feature>
<evidence type="ECO:0000313" key="7">
    <source>
        <dbReference type="EMBL" id="PSF04971.1"/>
    </source>
</evidence>
<dbReference type="InterPro" id="IPR043128">
    <property type="entry name" value="Rev_trsase/Diguanyl_cyclase"/>
</dbReference>
<keyword evidence="4" id="KW-0812">Transmembrane</keyword>
<dbReference type="PROSITE" id="PS50887">
    <property type="entry name" value="GGDEF"/>
    <property type="match status" value="1"/>
</dbReference>
<protein>
    <recommendedName>
        <fullName evidence="2">diguanylate cyclase</fullName>
        <ecNumber evidence="2">2.7.7.65</ecNumber>
    </recommendedName>
</protein>
<dbReference type="SMART" id="SM00267">
    <property type="entry name" value="GGDEF"/>
    <property type="match status" value="1"/>
</dbReference>
<dbReference type="PANTHER" id="PTHR45138:SF24">
    <property type="entry name" value="DIGUANYLATE CYCLASE DGCC-RELATED"/>
    <property type="match status" value="1"/>
</dbReference>
<feature type="transmembrane region" description="Helical" evidence="4">
    <location>
        <begin position="316"/>
        <end position="338"/>
    </location>
</feature>
<dbReference type="GO" id="GO:1902201">
    <property type="term" value="P:negative regulation of bacterial-type flagellum-dependent cell motility"/>
    <property type="evidence" value="ECO:0007669"/>
    <property type="project" value="TreeGrafter"/>
</dbReference>
<evidence type="ECO:0000256" key="1">
    <source>
        <dbReference type="ARBA" id="ARBA00001946"/>
    </source>
</evidence>
<dbReference type="NCBIfam" id="TIGR00254">
    <property type="entry name" value="GGDEF"/>
    <property type="match status" value="1"/>
</dbReference>
<dbReference type="OrthoDB" id="5289013at2"/>
<comment type="cofactor">
    <cofactor evidence="1">
        <name>Mg(2+)</name>
        <dbReference type="ChEBI" id="CHEBI:18420"/>
    </cofactor>
</comment>
<dbReference type="FunFam" id="3.30.70.270:FF:000001">
    <property type="entry name" value="Diguanylate cyclase domain protein"/>
    <property type="match status" value="1"/>
</dbReference>
<feature type="transmembrane region" description="Helical" evidence="4">
    <location>
        <begin position="229"/>
        <end position="251"/>
    </location>
</feature>
<keyword evidence="4" id="KW-0472">Membrane</keyword>
<dbReference type="InterPro" id="IPR000160">
    <property type="entry name" value="GGDEF_dom"/>
</dbReference>
<accession>A0A2T1K4A9</accession>
<dbReference type="AlphaFoldDB" id="A0A2T1K4A9"/>
<dbReference type="Pfam" id="PF07696">
    <property type="entry name" value="7TMR-DISMED2"/>
    <property type="match status" value="1"/>
</dbReference>
<evidence type="ECO:0000256" key="3">
    <source>
        <dbReference type="SAM" id="Coils"/>
    </source>
</evidence>
<feature type="coiled-coil region" evidence="3">
    <location>
        <begin position="421"/>
        <end position="448"/>
    </location>
</feature>
<dbReference type="RefSeq" id="WP_106765465.1">
    <property type="nucleotide sequence ID" value="NZ_PXNP01000109.1"/>
</dbReference>
<dbReference type="Gene3D" id="3.30.70.270">
    <property type="match status" value="1"/>
</dbReference>
<dbReference type="GO" id="GO:0005886">
    <property type="term" value="C:plasma membrane"/>
    <property type="evidence" value="ECO:0007669"/>
    <property type="project" value="TreeGrafter"/>
</dbReference>
<dbReference type="InterPro" id="IPR029787">
    <property type="entry name" value="Nucleotide_cyclase"/>
</dbReference>
<dbReference type="GO" id="GO:0052621">
    <property type="term" value="F:diguanylate cyclase activity"/>
    <property type="evidence" value="ECO:0007669"/>
    <property type="project" value="UniProtKB-EC"/>
</dbReference>
<feature type="transmembrane region" description="Helical" evidence="4">
    <location>
        <begin position="345"/>
        <end position="366"/>
    </location>
</feature>
<feature type="transmembrane region" description="Helical" evidence="4">
    <location>
        <begin position="257"/>
        <end position="281"/>
    </location>
</feature>
<dbReference type="InterPro" id="IPR050469">
    <property type="entry name" value="Diguanylate_Cyclase"/>
</dbReference>
<dbReference type="GO" id="GO:0043709">
    <property type="term" value="P:cell adhesion involved in single-species biofilm formation"/>
    <property type="evidence" value="ECO:0007669"/>
    <property type="project" value="TreeGrafter"/>
</dbReference>
<name>A0A2T1K4A9_9GAMM</name>
<reference evidence="7 8" key="1">
    <citation type="submission" date="2018-03" db="EMBL/GenBank/DDBJ databases">
        <title>Marinobacter brunus sp. nov., a marine bacterium of Gamma-proteobacteria isolated from the surface seawater of the South China Sea.</title>
        <authorList>
            <person name="Cheng H."/>
            <person name="Wu Y.-H."/>
            <person name="Xamxidin M."/>
            <person name="Xu X.-W."/>
        </authorList>
    </citation>
    <scope>NUCLEOTIDE SEQUENCE [LARGE SCALE GENOMIC DNA]</scope>
    <source>
        <strain evidence="7 8">NH169-3</strain>
    </source>
</reference>
<dbReference type="InterPro" id="IPR011623">
    <property type="entry name" value="7TMR_DISM_rcpt_extracell_dom1"/>
</dbReference>
<evidence type="ECO:0000256" key="2">
    <source>
        <dbReference type="ARBA" id="ARBA00012528"/>
    </source>
</evidence>
<evidence type="ECO:0000256" key="5">
    <source>
        <dbReference type="SAM" id="SignalP"/>
    </source>
</evidence>
<feature type="transmembrane region" description="Helical" evidence="4">
    <location>
        <begin position="293"/>
        <end position="310"/>
    </location>
</feature>
<dbReference type="Gene3D" id="2.60.40.2380">
    <property type="match status" value="1"/>
</dbReference>
<evidence type="ECO:0000256" key="4">
    <source>
        <dbReference type="SAM" id="Phobius"/>
    </source>
</evidence>
<dbReference type="EMBL" id="PXNP01000109">
    <property type="protein sequence ID" value="PSF04971.1"/>
    <property type="molecule type" value="Genomic_DNA"/>
</dbReference>
<keyword evidence="5" id="KW-0732">Signal</keyword>
<evidence type="ECO:0000313" key="8">
    <source>
        <dbReference type="Proteomes" id="UP000239866"/>
    </source>
</evidence>
<keyword evidence="8" id="KW-1185">Reference proteome</keyword>
<proteinExistence type="predicted"/>
<feature type="transmembrane region" description="Helical" evidence="4">
    <location>
        <begin position="378"/>
        <end position="396"/>
    </location>
</feature>
<feature type="transmembrane region" description="Helical" evidence="4">
    <location>
        <begin position="197"/>
        <end position="217"/>
    </location>
</feature>
<sequence length="621" mass="69783">MMLHQRTLLAWIMVISSLLLSSPGLAAAPCPTLDASDPAARNNINHYLCYYAAALNSPAHTADSPEALPATLAWQPARGLDLVFSQTSAVYWITLSIRNTGDEPHQWFLELHYPLLDDVRFWQRHNQLSTEKPLLTGDQRPFASRAIDYRYFLLPVTLDPGETLDIYLRVHSSGALNVPLSLYTASEIITDSNQLTLIHGLFYGALTILAVFNLLLFASSHTRYYFYNAFYIASMGLFLFIMGGFANQYFWPENTTLAYYSIPVTLMVCALAMTLFGWSFLEVARGTLAEKALQSLVTIIVGFLVLTFLIPYNKSILMNTALTLIVIATLQIIAFVRWRQGYLPAIWYLSAWGVMVTGAMVYALAAFGYLGDYQAREVMMQAVVGTQVILLNYALVQRWRLLNQKLFDVEHEARTGLELKVNERTAQLRHAMKELEQANRQLAALSLNDALTGLFNRRHMDNQLSQRCREASRSGAPLTLALLDADHFKRINDTWGHDFGDQCLRQIADTLRTQLKRPRDAAFRFGGEEFALILPDTDTQGALTVCQAILQATRQTPVATPDHKYVAPTLSAGIAQLRRNEDAQALFNRADAALYDAKHSGRDQVMIWRDGDKALTRKPEA</sequence>
<feature type="signal peptide" evidence="5">
    <location>
        <begin position="1"/>
        <end position="26"/>
    </location>
</feature>
<dbReference type="Proteomes" id="UP000239866">
    <property type="component" value="Unassembled WGS sequence"/>
</dbReference>
<gene>
    <name evidence="7" type="ORF">C7H09_18325</name>
</gene>
<dbReference type="EC" id="2.7.7.65" evidence="2"/>
<dbReference type="Pfam" id="PF00990">
    <property type="entry name" value="GGDEF"/>
    <property type="match status" value="1"/>
</dbReference>
<organism evidence="7 8">
    <name type="scientific">Marinobacter fuscus</name>
    <dbReference type="NCBI Taxonomy" id="2109942"/>
    <lineage>
        <taxon>Bacteria</taxon>
        <taxon>Pseudomonadati</taxon>
        <taxon>Pseudomonadota</taxon>
        <taxon>Gammaproteobacteria</taxon>
        <taxon>Pseudomonadales</taxon>
        <taxon>Marinobacteraceae</taxon>
        <taxon>Marinobacter</taxon>
    </lineage>
</organism>
<feature type="chain" id="PRO_5015696935" description="diguanylate cyclase" evidence="5">
    <location>
        <begin position="27"/>
        <end position="621"/>
    </location>
</feature>
<dbReference type="CDD" id="cd01949">
    <property type="entry name" value="GGDEF"/>
    <property type="match status" value="1"/>
</dbReference>
<comment type="caution">
    <text evidence="7">The sequence shown here is derived from an EMBL/GenBank/DDBJ whole genome shotgun (WGS) entry which is preliminary data.</text>
</comment>